<evidence type="ECO:0000256" key="5">
    <source>
        <dbReference type="SAM" id="SignalP"/>
    </source>
</evidence>
<feature type="domain" description="RagB/SusD" evidence="6">
    <location>
        <begin position="359"/>
        <end position="506"/>
    </location>
</feature>
<evidence type="ECO:0000313" key="8">
    <source>
        <dbReference type="EMBL" id="MBW3129128.1"/>
    </source>
</evidence>
<proteinExistence type="predicted"/>
<dbReference type="EMBL" id="JAHWGL010000040">
    <property type="protein sequence ID" value="MBW3129128.1"/>
    <property type="molecule type" value="Genomic_DNA"/>
</dbReference>
<evidence type="ECO:0000259" key="7">
    <source>
        <dbReference type="Pfam" id="PF14322"/>
    </source>
</evidence>
<keyword evidence="3" id="KW-0472">Membrane</keyword>
<comment type="caution">
    <text evidence="8">The sequence shown here is derived from an EMBL/GenBank/DDBJ whole genome shotgun (WGS) entry which is preliminary data.</text>
</comment>
<dbReference type="Pfam" id="PF07980">
    <property type="entry name" value="SusD_RagB"/>
    <property type="match status" value="1"/>
</dbReference>
<keyword evidence="2 5" id="KW-0732">Signal</keyword>
<evidence type="ECO:0000259" key="6">
    <source>
        <dbReference type="Pfam" id="PF07980"/>
    </source>
</evidence>
<dbReference type="InterPro" id="IPR033985">
    <property type="entry name" value="SusD-like_N"/>
</dbReference>
<dbReference type="Pfam" id="PF14322">
    <property type="entry name" value="SusD-like_3"/>
    <property type="match status" value="1"/>
</dbReference>
<gene>
    <name evidence="8" type="ORF">KYK14_11230</name>
</gene>
<dbReference type="Proteomes" id="UP000826188">
    <property type="component" value="Unassembled WGS sequence"/>
</dbReference>
<sequence>MKILLKNTAAVTLSALLLATGVSSCDTNQLDPIPETSFSDQVVFDTPARIALQVNNLYAYVKSGSFLGGRYQVYGDVRADDFINRTSNAVTALQVWNHTLTETSTNDVINTWGAAYSAINQANVFLAGLEANSAKYVVPAFAADFATVTVPRYQAEARFLRALSYYSLLQLYARPYIDGNGSKPGLPLRLQAETGAGGNDLARSTVAEVYAQILEDLNFAEQNLPTAYANATLNTTRAHRNTAIALKTRVYLTMGQYANVVTEANKLVPTSAPYTAARGVANGLNSSIVNVFASPQETTESILSFPFTAQNTPGTQNQLGFYYLPTRNDSVPEATGGGEYYLNAAGIIANRTALSITDSTADVRYAKFVVISGGNSYLAKYPGGTPYIDKAPVIRYAEVMLSLSEALFRTNGAADTRALALLNAVRTRSKGTAYASFASTDAAVNAVLLERRIEFLGEGIRNIDIMRLNAPIPGKGSVSAVPPSSDNYVWPIPATELQTNSLITRN</sequence>
<organism evidence="8 9">
    <name type="scientific">Hymenobacter profundi</name>
    <dbReference type="NCBI Taxonomy" id="1982110"/>
    <lineage>
        <taxon>Bacteria</taxon>
        <taxon>Pseudomonadati</taxon>
        <taxon>Bacteroidota</taxon>
        <taxon>Cytophagia</taxon>
        <taxon>Cytophagales</taxon>
        <taxon>Hymenobacteraceae</taxon>
        <taxon>Hymenobacter</taxon>
    </lineage>
</organism>
<comment type="subcellular location">
    <subcellularLocation>
        <location evidence="1">Cell outer membrane</location>
    </subcellularLocation>
</comment>
<keyword evidence="9" id="KW-1185">Reference proteome</keyword>
<accession>A0ABS6X033</accession>
<keyword evidence="4" id="KW-0998">Cell outer membrane</keyword>
<evidence type="ECO:0000256" key="4">
    <source>
        <dbReference type="ARBA" id="ARBA00023237"/>
    </source>
</evidence>
<protein>
    <submittedName>
        <fullName evidence="8">RagB/SusD family nutrient uptake outer membrane protein</fullName>
    </submittedName>
</protein>
<feature type="signal peptide" evidence="5">
    <location>
        <begin position="1"/>
        <end position="24"/>
    </location>
</feature>
<dbReference type="RefSeq" id="WP_219158895.1">
    <property type="nucleotide sequence ID" value="NZ_JAHWGL010000040.1"/>
</dbReference>
<reference evidence="8 9" key="1">
    <citation type="submission" date="2021-07" db="EMBL/GenBank/DDBJ databases">
        <title>Hymenobacter profundi sp. nov., isolated from deep-sea water.</title>
        <authorList>
            <person name="Kim M.K."/>
        </authorList>
    </citation>
    <scope>NUCLEOTIDE SEQUENCE [LARGE SCALE GENOMIC DNA]</scope>
    <source>
        <strain evidence="8 9">M2</strain>
    </source>
</reference>
<evidence type="ECO:0000313" key="9">
    <source>
        <dbReference type="Proteomes" id="UP000826188"/>
    </source>
</evidence>
<evidence type="ECO:0000256" key="1">
    <source>
        <dbReference type="ARBA" id="ARBA00004442"/>
    </source>
</evidence>
<dbReference type="CDD" id="cd08977">
    <property type="entry name" value="SusD"/>
    <property type="match status" value="1"/>
</dbReference>
<name>A0ABS6X033_9BACT</name>
<dbReference type="PROSITE" id="PS51257">
    <property type="entry name" value="PROKAR_LIPOPROTEIN"/>
    <property type="match status" value="1"/>
</dbReference>
<feature type="domain" description="SusD-like N-terminal" evidence="7">
    <location>
        <begin position="41"/>
        <end position="252"/>
    </location>
</feature>
<evidence type="ECO:0000256" key="2">
    <source>
        <dbReference type="ARBA" id="ARBA00022729"/>
    </source>
</evidence>
<dbReference type="InterPro" id="IPR012944">
    <property type="entry name" value="SusD_RagB_dom"/>
</dbReference>
<evidence type="ECO:0000256" key="3">
    <source>
        <dbReference type="ARBA" id="ARBA00023136"/>
    </source>
</evidence>
<feature type="chain" id="PRO_5045089697" evidence="5">
    <location>
        <begin position="25"/>
        <end position="506"/>
    </location>
</feature>